<reference evidence="1 2" key="1">
    <citation type="journal article" date="2019" name="Int. J. Syst. Evol. Microbiol.">
        <title>The Global Catalogue of Microorganisms (GCM) 10K type strain sequencing project: providing services to taxonomists for standard genome sequencing and annotation.</title>
        <authorList>
            <consortium name="The Broad Institute Genomics Platform"/>
            <consortium name="The Broad Institute Genome Sequencing Center for Infectious Disease"/>
            <person name="Wu L."/>
            <person name="Ma J."/>
        </authorList>
    </citation>
    <scope>NUCLEOTIDE SEQUENCE [LARGE SCALE GENOMIC DNA]</scope>
    <source>
        <strain evidence="1 2">JCM 30072</strain>
    </source>
</reference>
<dbReference type="EMBL" id="JBHSZI010000001">
    <property type="protein sequence ID" value="MFC7057448.1"/>
    <property type="molecule type" value="Genomic_DNA"/>
</dbReference>
<protein>
    <recommendedName>
        <fullName evidence="3">Flagellin</fullName>
    </recommendedName>
</protein>
<comment type="caution">
    <text evidence="1">The sequence shown here is derived from an EMBL/GenBank/DDBJ whole genome shotgun (WGS) entry which is preliminary data.</text>
</comment>
<keyword evidence="2" id="KW-1185">Reference proteome</keyword>
<accession>A0ABD5VVT1</accession>
<dbReference type="AlphaFoldDB" id="A0ABD5VVT1"/>
<evidence type="ECO:0000313" key="1">
    <source>
        <dbReference type="EMBL" id="MFC7057448.1"/>
    </source>
</evidence>
<evidence type="ECO:0000313" key="2">
    <source>
        <dbReference type="Proteomes" id="UP001596445"/>
    </source>
</evidence>
<dbReference type="Pfam" id="PF23922">
    <property type="entry name" value="DUF7261"/>
    <property type="match status" value="1"/>
</dbReference>
<proteinExistence type="predicted"/>
<dbReference type="Proteomes" id="UP001596445">
    <property type="component" value="Unassembled WGS sequence"/>
</dbReference>
<gene>
    <name evidence="1" type="ORF">ACFQQG_03755</name>
</gene>
<sequence>MADIGDRSQLLLVTAFLLAVSFVVLALVVNSAIYTENIATRDDVAGSHEALEYRAELQQSVGAVLTAVNKNSTLTQTEFNATVDSLSSAGAVLQSTQGRLVNTAVSNIEDGTRIAQTNASRNFTGVGGKQEWILTDSNVESVRNLRLNISDPGTSQFSLVANDTDTSDADWRLQVVENGSDQIDVVVTVDGGPNRQCVRDHDGSTVIDVTAATVAGKPCLALGQLQDNTGTTQWIGANIGDSFRLEFENADAVTGRYSAIIGPAGSANTTALQTSQQSDEPFAVGAIYSATVDYAFYTSAVGYETKIRVAPEEVPP</sequence>
<dbReference type="RefSeq" id="WP_382184234.1">
    <property type="nucleotide sequence ID" value="NZ_JBHSZI010000001.1"/>
</dbReference>
<organism evidence="1 2">
    <name type="scientific">Halovenus salina</name>
    <dbReference type="NCBI Taxonomy" id="1510225"/>
    <lineage>
        <taxon>Archaea</taxon>
        <taxon>Methanobacteriati</taxon>
        <taxon>Methanobacteriota</taxon>
        <taxon>Stenosarchaea group</taxon>
        <taxon>Halobacteria</taxon>
        <taxon>Halobacteriales</taxon>
        <taxon>Haloarculaceae</taxon>
        <taxon>Halovenus</taxon>
    </lineage>
</organism>
<dbReference type="InterPro" id="IPR055685">
    <property type="entry name" value="DUF7261"/>
</dbReference>
<name>A0ABD5VVT1_9EURY</name>
<evidence type="ECO:0008006" key="3">
    <source>
        <dbReference type="Google" id="ProtNLM"/>
    </source>
</evidence>